<keyword evidence="3" id="KW-1185">Reference proteome</keyword>
<feature type="compositionally biased region" description="Polar residues" evidence="1">
    <location>
        <begin position="51"/>
        <end position="62"/>
    </location>
</feature>
<feature type="region of interest" description="Disordered" evidence="1">
    <location>
        <begin position="508"/>
        <end position="661"/>
    </location>
</feature>
<feature type="compositionally biased region" description="Basic and acidic residues" evidence="1">
    <location>
        <begin position="508"/>
        <end position="538"/>
    </location>
</feature>
<evidence type="ECO:0000313" key="3">
    <source>
        <dbReference type="Proteomes" id="UP001497516"/>
    </source>
</evidence>
<dbReference type="Proteomes" id="UP001497516">
    <property type="component" value="Chromosome 9"/>
</dbReference>
<gene>
    <name evidence="2" type="ORF">LTRI10_LOCUS51838</name>
</gene>
<sequence>MGSLERNSVADARSKRRVLRRLQANSRRKIYSSKNGISGGSSSAKTRTRTRGNLPTKSTTNDYHYPPDHDYATFLDALGLRLPTAANSSDGVSANRAPDSEAAVGCVGSGLKEDIDIDLFRLLAEIGGGSSIRTEDNGVGDNEDPGANCGCDDMSMDGRNVAARYADDSFLRASCSNDKNGLSWKDDTGAETTDAGFDDKSVDSFHVDSEFVEESDDIGGSANDDNVVDRSFDNAPAAEEVADHCNNVHFDLSDRDQTAADDIIGASDPAYLRFLENLREDGNSYNIELPVSSGESLSFVYEKQDDSHGQCDATETRKTSVQRKNGEPEICLGKGCNETRDQCDAGNARQTSSQSKNKEPEICLGKEWNETQGHCQLRDEAGAGCDLRVPSGSNKSSLTGRKFFYKTKNGLRSGFRREGKSQMEELLERESKKKVDERCDPTVASGRDRRSCSPMKRRIEDETGDAPEIACKVEAPMPAKTGDTRTGKVMAPSLVRDRATKTIPCRSELKMKAQKDVSDMQNRKRRRLISEETQRKESLNPVLCEEPAKTKTPSNKNLQCRPKVELDDMQDRKRRHFISEETQRIESLNPVPCEEPSGTKTPSNKNQQCRPKVERDDMKDRKRRRLISEETQRKESLNPVSREEPATTKMPSNKNQKCRPELDGDQIDKCYEIFLGSLKKKPTHVEFVPSVGEKVLYHDYPLSCPTSPSDSDILEIDAATFANDVNTPFVPAKNHEVIDLDLEPEEGHGGNHYNSVFRVKLLENLRKPYDQREYNELLKEVSCRKQLVKDRELRHGRTVKIKLKAVGQSYLDKYTDFARKLQEIKPDSECNHPVRLNLLRGFVYWLENLPLPGSFKPWLDEACLKVLPSCKRVPCD</sequence>
<feature type="compositionally biased region" description="Basic and acidic residues" evidence="1">
    <location>
        <begin position="611"/>
        <end position="646"/>
    </location>
</feature>
<organism evidence="2 3">
    <name type="scientific">Linum trigynum</name>
    <dbReference type="NCBI Taxonomy" id="586398"/>
    <lineage>
        <taxon>Eukaryota</taxon>
        <taxon>Viridiplantae</taxon>
        <taxon>Streptophyta</taxon>
        <taxon>Embryophyta</taxon>
        <taxon>Tracheophyta</taxon>
        <taxon>Spermatophyta</taxon>
        <taxon>Magnoliopsida</taxon>
        <taxon>eudicotyledons</taxon>
        <taxon>Gunneridae</taxon>
        <taxon>Pentapetalae</taxon>
        <taxon>rosids</taxon>
        <taxon>fabids</taxon>
        <taxon>Malpighiales</taxon>
        <taxon>Linaceae</taxon>
        <taxon>Linum</taxon>
    </lineage>
</organism>
<proteinExistence type="predicted"/>
<dbReference type="PANTHER" id="PTHR34194">
    <property type="entry name" value="F14J8.16 PROTEIN"/>
    <property type="match status" value="1"/>
</dbReference>
<dbReference type="PANTHER" id="PTHR34194:SF2">
    <property type="entry name" value="F14J8.16 PROTEIN"/>
    <property type="match status" value="1"/>
</dbReference>
<name>A0AAV2GQK9_9ROSI</name>
<feature type="compositionally biased region" description="Polar residues" evidence="1">
    <location>
        <begin position="598"/>
        <end position="609"/>
    </location>
</feature>
<feature type="compositionally biased region" description="Basic residues" evidence="1">
    <location>
        <begin position="14"/>
        <end position="31"/>
    </location>
</feature>
<feature type="compositionally biased region" description="Basic and acidic residues" evidence="1">
    <location>
        <begin position="562"/>
        <end position="584"/>
    </location>
</feature>
<evidence type="ECO:0000256" key="1">
    <source>
        <dbReference type="SAM" id="MobiDB-lite"/>
    </source>
</evidence>
<dbReference type="AlphaFoldDB" id="A0AAV2GQK9"/>
<feature type="region of interest" description="Disordered" evidence="1">
    <location>
        <begin position="1"/>
        <end position="66"/>
    </location>
</feature>
<feature type="compositionally biased region" description="Low complexity" evidence="1">
    <location>
        <begin position="32"/>
        <end position="43"/>
    </location>
</feature>
<evidence type="ECO:0000313" key="2">
    <source>
        <dbReference type="EMBL" id="CAL1412552.1"/>
    </source>
</evidence>
<dbReference type="EMBL" id="OZ034822">
    <property type="protein sequence ID" value="CAL1412552.1"/>
    <property type="molecule type" value="Genomic_DNA"/>
</dbReference>
<reference evidence="2 3" key="1">
    <citation type="submission" date="2024-04" db="EMBL/GenBank/DDBJ databases">
        <authorList>
            <person name="Fracassetti M."/>
        </authorList>
    </citation>
    <scope>NUCLEOTIDE SEQUENCE [LARGE SCALE GENOMIC DNA]</scope>
</reference>
<protein>
    <submittedName>
        <fullName evidence="2">Uncharacterized protein</fullName>
    </submittedName>
</protein>
<accession>A0AAV2GQK9</accession>